<sequence>MIYAVRKAGTFVITLVLVSILTFGVFQILPGDPVDIILGVEADPMQAAALTKELGLDKPIMERYFDWVFGAVRGDLGNSIRYQVPVGDLLKSSLPVTASLAVLSILLTILISVPAAVFLAKNHRKNSAMVLSSVTQFGIAVPSFWIGILLIMLFAVQFHILPSGDYTPFSENPIEWLKSLILPACSIAVGTTATIIRYLKNTILDQMGFDYVRTARSKGMTQKQVLFKHVLKNALLPAITILGMMIVDVLGGSVIVENVFNLPGIGHLLTSGVGNRDFPLVQGLVFYLAITVLVINLLVDFLYTVVDPRIRVGG</sequence>
<reference evidence="9 10" key="1">
    <citation type="journal article" date="2019" name="Appl. Environ. Microbiol.">
        <title>Clostridium scindens ATCC 35704: integration of nutritional requirements, the complete genome sequence, and global transcriptional responses to bile acids.</title>
        <authorList>
            <person name="Devendran S."/>
            <person name="Shrestha R."/>
            <person name="Alves J.M.P."/>
            <person name="Wolf P.G."/>
            <person name="Ly L."/>
            <person name="Hernandez A.G."/>
            <person name="Mendez-Garcia C."/>
            <person name="Inboden A."/>
            <person name="Wiley J."/>
            <person name="Paul O."/>
            <person name="Allen A."/>
            <person name="Springer E."/>
            <person name="Wright C.L."/>
            <person name="Fields C.J."/>
            <person name="Daniel S.L."/>
            <person name="Ridlon J.M."/>
        </authorList>
    </citation>
    <scope>NUCLEOTIDE SEQUENCE [LARGE SCALE GENOMIC DNA]</scope>
    <source>
        <strain evidence="9 10">ATCC 35704</strain>
    </source>
</reference>
<evidence type="ECO:0000256" key="2">
    <source>
        <dbReference type="ARBA" id="ARBA00022448"/>
    </source>
</evidence>
<evidence type="ECO:0000313" key="9">
    <source>
        <dbReference type="EMBL" id="QBF74838.1"/>
    </source>
</evidence>
<dbReference type="KEGG" id="csci:HDCHBGLK_02245"/>
<keyword evidence="2 7" id="KW-0813">Transport</keyword>
<keyword evidence="3" id="KW-1003">Cell membrane</keyword>
<keyword evidence="4 7" id="KW-0812">Transmembrane</keyword>
<feature type="transmembrane region" description="Helical" evidence="7">
    <location>
        <begin position="12"/>
        <end position="29"/>
    </location>
</feature>
<feature type="transmembrane region" description="Helical" evidence="7">
    <location>
        <begin position="139"/>
        <end position="160"/>
    </location>
</feature>
<gene>
    <name evidence="9" type="primary">dppB_4</name>
    <name evidence="9" type="ORF">HDCHBGLK_02245</name>
</gene>
<dbReference type="InterPro" id="IPR035906">
    <property type="entry name" value="MetI-like_sf"/>
</dbReference>
<dbReference type="AlphaFoldDB" id="A0A494WNR8"/>
<proteinExistence type="inferred from homology"/>
<dbReference type="CDD" id="cd06261">
    <property type="entry name" value="TM_PBP2"/>
    <property type="match status" value="1"/>
</dbReference>
<feature type="transmembrane region" description="Helical" evidence="7">
    <location>
        <begin position="180"/>
        <end position="199"/>
    </location>
</feature>
<dbReference type="RefSeq" id="WP_039909710.1">
    <property type="nucleotide sequence ID" value="NZ_CP036170.1"/>
</dbReference>
<comment type="subcellular location">
    <subcellularLocation>
        <location evidence="1 7">Cell membrane</location>
        <topology evidence="1 7">Multi-pass membrane protein</topology>
    </subcellularLocation>
</comment>
<evidence type="ECO:0000313" key="10">
    <source>
        <dbReference type="Proteomes" id="UP000289664"/>
    </source>
</evidence>
<feature type="transmembrane region" description="Helical" evidence="7">
    <location>
        <begin position="234"/>
        <end position="256"/>
    </location>
</feature>
<evidence type="ECO:0000256" key="6">
    <source>
        <dbReference type="ARBA" id="ARBA00023136"/>
    </source>
</evidence>
<dbReference type="InterPro" id="IPR045621">
    <property type="entry name" value="BPD_transp_1_N"/>
</dbReference>
<keyword evidence="5 7" id="KW-1133">Transmembrane helix</keyword>
<evidence type="ECO:0000256" key="7">
    <source>
        <dbReference type="RuleBase" id="RU363032"/>
    </source>
</evidence>
<feature type="domain" description="ABC transmembrane type-1" evidence="8">
    <location>
        <begin position="94"/>
        <end position="303"/>
    </location>
</feature>
<dbReference type="Proteomes" id="UP000289664">
    <property type="component" value="Chromosome"/>
</dbReference>
<evidence type="ECO:0000259" key="8">
    <source>
        <dbReference type="PROSITE" id="PS50928"/>
    </source>
</evidence>
<organism evidence="9 10">
    <name type="scientific">Clostridium scindens (strain ATCC 35704 / DSM 5676 / VPI 13733 / 19)</name>
    <dbReference type="NCBI Taxonomy" id="411468"/>
    <lineage>
        <taxon>Bacteria</taxon>
        <taxon>Bacillati</taxon>
        <taxon>Bacillota</taxon>
        <taxon>Clostridia</taxon>
        <taxon>Lachnospirales</taxon>
        <taxon>Lachnospiraceae</taxon>
    </lineage>
</organism>
<dbReference type="GeneID" id="62696445"/>
<dbReference type="EMBL" id="CP036170">
    <property type="protein sequence ID" value="QBF74838.1"/>
    <property type="molecule type" value="Genomic_DNA"/>
</dbReference>
<dbReference type="PROSITE" id="PS50928">
    <property type="entry name" value="ABC_TM1"/>
    <property type="match status" value="1"/>
</dbReference>
<keyword evidence="6 7" id="KW-0472">Membrane</keyword>
<dbReference type="Pfam" id="PF19300">
    <property type="entry name" value="BPD_transp_1_N"/>
    <property type="match status" value="1"/>
</dbReference>
<evidence type="ECO:0000256" key="4">
    <source>
        <dbReference type="ARBA" id="ARBA00022692"/>
    </source>
</evidence>
<evidence type="ECO:0000256" key="5">
    <source>
        <dbReference type="ARBA" id="ARBA00022989"/>
    </source>
</evidence>
<dbReference type="Gene3D" id="1.10.3720.10">
    <property type="entry name" value="MetI-like"/>
    <property type="match status" value="1"/>
</dbReference>
<dbReference type="GO" id="GO:0071916">
    <property type="term" value="F:dipeptide transmembrane transporter activity"/>
    <property type="evidence" value="ECO:0007669"/>
    <property type="project" value="TreeGrafter"/>
</dbReference>
<evidence type="ECO:0000256" key="1">
    <source>
        <dbReference type="ARBA" id="ARBA00004651"/>
    </source>
</evidence>
<name>A0A494WNR8_CLOS5</name>
<dbReference type="PANTHER" id="PTHR43163:SF6">
    <property type="entry name" value="DIPEPTIDE TRANSPORT SYSTEM PERMEASE PROTEIN DPPB-RELATED"/>
    <property type="match status" value="1"/>
</dbReference>
<dbReference type="SUPFAM" id="SSF161098">
    <property type="entry name" value="MetI-like"/>
    <property type="match status" value="1"/>
</dbReference>
<feature type="transmembrane region" description="Helical" evidence="7">
    <location>
        <begin position="98"/>
        <end position="119"/>
    </location>
</feature>
<dbReference type="InterPro" id="IPR000515">
    <property type="entry name" value="MetI-like"/>
</dbReference>
<keyword evidence="10" id="KW-1185">Reference proteome</keyword>
<dbReference type="GO" id="GO:0005886">
    <property type="term" value="C:plasma membrane"/>
    <property type="evidence" value="ECO:0007669"/>
    <property type="project" value="UniProtKB-SubCell"/>
</dbReference>
<dbReference type="OrthoDB" id="9806409at2"/>
<evidence type="ECO:0000256" key="3">
    <source>
        <dbReference type="ARBA" id="ARBA00022475"/>
    </source>
</evidence>
<feature type="transmembrane region" description="Helical" evidence="7">
    <location>
        <begin position="284"/>
        <end position="306"/>
    </location>
</feature>
<dbReference type="PANTHER" id="PTHR43163">
    <property type="entry name" value="DIPEPTIDE TRANSPORT SYSTEM PERMEASE PROTEIN DPPB-RELATED"/>
    <property type="match status" value="1"/>
</dbReference>
<protein>
    <submittedName>
        <fullName evidence="9">Dipeptide transport system permease protein DppB</fullName>
    </submittedName>
</protein>
<dbReference type="Pfam" id="PF00528">
    <property type="entry name" value="BPD_transp_1"/>
    <property type="match status" value="1"/>
</dbReference>
<comment type="similarity">
    <text evidence="7">Belongs to the binding-protein-dependent transport system permease family.</text>
</comment>
<accession>A0A494WNR8</accession>